<evidence type="ECO:0000313" key="2">
    <source>
        <dbReference type="Proteomes" id="UP000325315"/>
    </source>
</evidence>
<dbReference type="InterPro" id="IPR039537">
    <property type="entry name" value="Retrotran_Ty1/copia-like"/>
</dbReference>
<name>A0A5B6VET1_9ROSI</name>
<dbReference type="PANTHER" id="PTHR42648">
    <property type="entry name" value="TRANSPOSASE, PUTATIVE-RELATED"/>
    <property type="match status" value="1"/>
</dbReference>
<dbReference type="Gene3D" id="3.30.420.10">
    <property type="entry name" value="Ribonuclease H-like superfamily/Ribonuclease H"/>
    <property type="match status" value="1"/>
</dbReference>
<organism evidence="1 2">
    <name type="scientific">Gossypium australe</name>
    <dbReference type="NCBI Taxonomy" id="47621"/>
    <lineage>
        <taxon>Eukaryota</taxon>
        <taxon>Viridiplantae</taxon>
        <taxon>Streptophyta</taxon>
        <taxon>Embryophyta</taxon>
        <taxon>Tracheophyta</taxon>
        <taxon>Spermatophyta</taxon>
        <taxon>Magnoliopsida</taxon>
        <taxon>eudicotyledons</taxon>
        <taxon>Gunneridae</taxon>
        <taxon>Pentapetalae</taxon>
        <taxon>rosids</taxon>
        <taxon>malvids</taxon>
        <taxon>Malvales</taxon>
        <taxon>Malvaceae</taxon>
        <taxon>Malvoideae</taxon>
        <taxon>Gossypium</taxon>
    </lineage>
</organism>
<gene>
    <name evidence="1" type="ORF">EPI10_002548</name>
</gene>
<dbReference type="GO" id="GO:0003676">
    <property type="term" value="F:nucleic acid binding"/>
    <property type="evidence" value="ECO:0007669"/>
    <property type="project" value="InterPro"/>
</dbReference>
<dbReference type="InterPro" id="IPR012337">
    <property type="entry name" value="RNaseH-like_sf"/>
</dbReference>
<accession>A0A5B6VET1</accession>
<dbReference type="PANTHER" id="PTHR42648:SF26">
    <property type="entry name" value="INTEGRASE CATALYTIC DOMAIN-CONTAINING PROTEIN"/>
    <property type="match status" value="1"/>
</dbReference>
<dbReference type="SUPFAM" id="SSF53098">
    <property type="entry name" value="Ribonuclease H-like"/>
    <property type="match status" value="1"/>
</dbReference>
<comment type="caution">
    <text evidence="1">The sequence shown here is derived from an EMBL/GenBank/DDBJ whole genome shotgun (WGS) entry which is preliminary data.</text>
</comment>
<dbReference type="AlphaFoldDB" id="A0A5B6VET1"/>
<evidence type="ECO:0000313" key="1">
    <source>
        <dbReference type="EMBL" id="KAA3467544.1"/>
    </source>
</evidence>
<proteinExistence type="predicted"/>
<dbReference type="OrthoDB" id="1938465at2759"/>
<keyword evidence="2" id="KW-1185">Reference proteome</keyword>
<dbReference type="Proteomes" id="UP000325315">
    <property type="component" value="Unassembled WGS sequence"/>
</dbReference>
<protein>
    <submittedName>
        <fullName evidence="1">Retrovirus-related Pol polyprotein from transposon TNT 1-94</fullName>
    </submittedName>
</protein>
<reference evidence="1" key="1">
    <citation type="submission" date="2019-08" db="EMBL/GenBank/DDBJ databases">
        <authorList>
            <person name="Liu F."/>
        </authorList>
    </citation>
    <scope>NUCLEOTIDE SEQUENCE [LARGE SCALE GENOMIC DNA]</scope>
    <source>
        <strain evidence="1">PA1801</strain>
        <tissue evidence="1">Leaf</tissue>
    </source>
</reference>
<sequence length="328" mass="36574">MLEEDLGPVSSTSCGPSGPVVSYAEYSGPNSHANLATMTATPRTVVDQAWYPDNGVTTHMTNNDLHTHQILLQGTECGGLYQLQPISSYLGLVAFHVTGTKSCAPDMTKFGLWHRRLGHPSADFVVQCLRFCNLSIPKDSARSLCGACELDKSLKLPFYLSQTMYTEPLELIVVDLWGPTPYFSDGKQYYISLVDAFARHTWIYSLTKKSDALFAFLVLKNKLSCSWDAKLSKFRQMVKTLNIGVQSLLEQVANVESEHAVGPVDVTKFLLSNVHPMVTRSKVGVFKPKIYVAELSMIEPKSVYEAMMIPSWQKAIDEEYWALIKNDT</sequence>
<dbReference type="EMBL" id="SMMG02000007">
    <property type="protein sequence ID" value="KAA3467544.1"/>
    <property type="molecule type" value="Genomic_DNA"/>
</dbReference>
<dbReference type="InterPro" id="IPR036397">
    <property type="entry name" value="RNaseH_sf"/>
</dbReference>